<organism evidence="11 12">
    <name type="scientific">Suillus subaureus</name>
    <dbReference type="NCBI Taxonomy" id="48587"/>
    <lineage>
        <taxon>Eukaryota</taxon>
        <taxon>Fungi</taxon>
        <taxon>Dikarya</taxon>
        <taxon>Basidiomycota</taxon>
        <taxon>Agaricomycotina</taxon>
        <taxon>Agaricomycetes</taxon>
        <taxon>Agaricomycetidae</taxon>
        <taxon>Boletales</taxon>
        <taxon>Suillineae</taxon>
        <taxon>Suillaceae</taxon>
        <taxon>Suillus</taxon>
    </lineage>
</organism>
<accession>A0A9P7ELA3</accession>
<comment type="caution">
    <text evidence="11">The sequence shown here is derived from an EMBL/GenBank/DDBJ whole genome shotgun (WGS) entry which is preliminary data.</text>
</comment>
<keyword evidence="4" id="KW-0255">Endonuclease</keyword>
<dbReference type="GO" id="GO:0016787">
    <property type="term" value="F:hydrolase activity"/>
    <property type="evidence" value="ECO:0007669"/>
    <property type="project" value="UniProtKB-KW"/>
</dbReference>
<protein>
    <recommendedName>
        <fullName evidence="13">Retrovirus-related Pol polyprotein from transposon TNT 1-94</fullName>
    </recommendedName>
</protein>
<dbReference type="GO" id="GO:0003887">
    <property type="term" value="F:DNA-directed DNA polymerase activity"/>
    <property type="evidence" value="ECO:0007669"/>
    <property type="project" value="UniProtKB-KW"/>
</dbReference>
<name>A0A9P7ELA3_9AGAM</name>
<evidence type="ECO:0000256" key="10">
    <source>
        <dbReference type="ARBA" id="ARBA00023172"/>
    </source>
</evidence>
<reference evidence="11" key="1">
    <citation type="journal article" date="2020" name="New Phytol.">
        <title>Comparative genomics reveals dynamic genome evolution in host specialist ectomycorrhizal fungi.</title>
        <authorList>
            <person name="Lofgren L.A."/>
            <person name="Nguyen N.H."/>
            <person name="Vilgalys R."/>
            <person name="Ruytinx J."/>
            <person name="Liao H.L."/>
            <person name="Branco S."/>
            <person name="Kuo A."/>
            <person name="LaButti K."/>
            <person name="Lipzen A."/>
            <person name="Andreopoulos W."/>
            <person name="Pangilinan J."/>
            <person name="Riley R."/>
            <person name="Hundley H."/>
            <person name="Na H."/>
            <person name="Barry K."/>
            <person name="Grigoriev I.V."/>
            <person name="Stajich J.E."/>
            <person name="Kennedy P.G."/>
        </authorList>
    </citation>
    <scope>NUCLEOTIDE SEQUENCE</scope>
    <source>
        <strain evidence="11">MN1</strain>
    </source>
</reference>
<evidence type="ECO:0008006" key="13">
    <source>
        <dbReference type="Google" id="ProtNLM"/>
    </source>
</evidence>
<dbReference type="OrthoDB" id="2802215at2759"/>
<dbReference type="GeneID" id="64624132"/>
<dbReference type="GO" id="GO:0046872">
    <property type="term" value="F:metal ion binding"/>
    <property type="evidence" value="ECO:0007669"/>
    <property type="project" value="UniProtKB-KW"/>
</dbReference>
<proteinExistence type="predicted"/>
<gene>
    <name evidence="11" type="ORF">BJ212DRAFT_1260503</name>
</gene>
<dbReference type="PANTHER" id="PTHR42648:SF11">
    <property type="entry name" value="TRANSPOSON TY4-P GAG-POL POLYPROTEIN"/>
    <property type="match status" value="1"/>
</dbReference>
<keyword evidence="8" id="KW-0695">RNA-directed DNA polymerase</keyword>
<keyword evidence="1" id="KW-0548">Nucleotidyltransferase</keyword>
<keyword evidence="6" id="KW-0460">Magnesium</keyword>
<keyword evidence="2" id="KW-0540">Nuclease</keyword>
<dbReference type="RefSeq" id="XP_041198600.1">
    <property type="nucleotide sequence ID" value="XM_041330115.1"/>
</dbReference>
<dbReference type="Proteomes" id="UP000807769">
    <property type="component" value="Unassembled WGS sequence"/>
</dbReference>
<keyword evidence="10" id="KW-0233">DNA recombination</keyword>
<evidence type="ECO:0000313" key="12">
    <source>
        <dbReference type="Proteomes" id="UP000807769"/>
    </source>
</evidence>
<evidence type="ECO:0000256" key="8">
    <source>
        <dbReference type="ARBA" id="ARBA00022918"/>
    </source>
</evidence>
<evidence type="ECO:0000256" key="4">
    <source>
        <dbReference type="ARBA" id="ARBA00022759"/>
    </source>
</evidence>
<dbReference type="GO" id="GO:0004519">
    <property type="term" value="F:endonuclease activity"/>
    <property type="evidence" value="ECO:0007669"/>
    <property type="project" value="UniProtKB-KW"/>
</dbReference>
<sequence length="76" mass="8274">MNKMLTNCALAMLIDSGLPKTYWSHAFCTASYLIACGPALGIKGQTLFEKLTSCKVNILGLRAFGCRAYSLIPKDQ</sequence>
<dbReference type="GO" id="GO:0015074">
    <property type="term" value="P:DNA integration"/>
    <property type="evidence" value="ECO:0007669"/>
    <property type="project" value="UniProtKB-KW"/>
</dbReference>
<evidence type="ECO:0000256" key="6">
    <source>
        <dbReference type="ARBA" id="ARBA00022842"/>
    </source>
</evidence>
<dbReference type="EMBL" id="JABBWG010000003">
    <property type="protein sequence ID" value="KAG1824883.1"/>
    <property type="molecule type" value="Genomic_DNA"/>
</dbReference>
<dbReference type="PANTHER" id="PTHR42648">
    <property type="entry name" value="TRANSPOSASE, PUTATIVE-RELATED"/>
    <property type="match status" value="1"/>
</dbReference>
<evidence type="ECO:0000256" key="9">
    <source>
        <dbReference type="ARBA" id="ARBA00022932"/>
    </source>
</evidence>
<evidence type="ECO:0000256" key="7">
    <source>
        <dbReference type="ARBA" id="ARBA00022908"/>
    </source>
</evidence>
<evidence type="ECO:0000256" key="3">
    <source>
        <dbReference type="ARBA" id="ARBA00022723"/>
    </source>
</evidence>
<evidence type="ECO:0000256" key="2">
    <source>
        <dbReference type="ARBA" id="ARBA00022722"/>
    </source>
</evidence>
<keyword evidence="3" id="KW-0479">Metal-binding</keyword>
<keyword evidence="7" id="KW-0229">DNA integration</keyword>
<keyword evidence="5" id="KW-0378">Hydrolase</keyword>
<dbReference type="GO" id="GO:0003964">
    <property type="term" value="F:RNA-directed DNA polymerase activity"/>
    <property type="evidence" value="ECO:0007669"/>
    <property type="project" value="UniProtKB-KW"/>
</dbReference>
<evidence type="ECO:0000256" key="5">
    <source>
        <dbReference type="ARBA" id="ARBA00022801"/>
    </source>
</evidence>
<keyword evidence="9" id="KW-0239">DNA-directed DNA polymerase</keyword>
<keyword evidence="9" id="KW-0808">Transferase</keyword>
<dbReference type="GO" id="GO:0006310">
    <property type="term" value="P:DNA recombination"/>
    <property type="evidence" value="ECO:0007669"/>
    <property type="project" value="UniProtKB-KW"/>
</dbReference>
<evidence type="ECO:0000256" key="1">
    <source>
        <dbReference type="ARBA" id="ARBA00022695"/>
    </source>
</evidence>
<evidence type="ECO:0000313" key="11">
    <source>
        <dbReference type="EMBL" id="KAG1824883.1"/>
    </source>
</evidence>
<keyword evidence="12" id="KW-1185">Reference proteome</keyword>
<dbReference type="AlphaFoldDB" id="A0A9P7ELA3"/>
<dbReference type="InterPro" id="IPR039537">
    <property type="entry name" value="Retrotran_Ty1/copia-like"/>
</dbReference>